<dbReference type="PANTHER" id="PTHR47691">
    <property type="entry name" value="REGULATOR-RELATED"/>
    <property type="match status" value="1"/>
</dbReference>
<dbReference type="SUPFAM" id="SSF48452">
    <property type="entry name" value="TPR-like"/>
    <property type="match status" value="2"/>
</dbReference>
<name>A0A3D9ZXR5_9ACTN</name>
<evidence type="ECO:0000259" key="2">
    <source>
        <dbReference type="PROSITE" id="PS50943"/>
    </source>
</evidence>
<dbReference type="InterPro" id="IPR027417">
    <property type="entry name" value="P-loop_NTPase"/>
</dbReference>
<comment type="caution">
    <text evidence="3">The sequence shown here is derived from an EMBL/GenBank/DDBJ whole genome shotgun (WGS) entry which is preliminary data.</text>
</comment>
<organism evidence="3 4">
    <name type="scientific">Asanoa ferruginea</name>
    <dbReference type="NCBI Taxonomy" id="53367"/>
    <lineage>
        <taxon>Bacteria</taxon>
        <taxon>Bacillati</taxon>
        <taxon>Actinomycetota</taxon>
        <taxon>Actinomycetes</taxon>
        <taxon>Micromonosporales</taxon>
        <taxon>Micromonosporaceae</taxon>
        <taxon>Asanoa</taxon>
    </lineage>
</organism>
<reference evidence="3 4" key="1">
    <citation type="submission" date="2018-08" db="EMBL/GenBank/DDBJ databases">
        <title>Sequencing the genomes of 1000 actinobacteria strains.</title>
        <authorList>
            <person name="Klenk H.-P."/>
        </authorList>
    </citation>
    <scope>NUCLEOTIDE SEQUENCE [LARGE SCALE GENOMIC DNA]</scope>
    <source>
        <strain evidence="3 4">DSM 44099</strain>
    </source>
</reference>
<dbReference type="InterPro" id="IPR002182">
    <property type="entry name" value="NB-ARC"/>
</dbReference>
<dbReference type="CDD" id="cd00093">
    <property type="entry name" value="HTH_XRE"/>
    <property type="match status" value="1"/>
</dbReference>
<dbReference type="Gene3D" id="3.40.50.300">
    <property type="entry name" value="P-loop containing nucleotide triphosphate hydrolases"/>
    <property type="match status" value="1"/>
</dbReference>
<dbReference type="PROSITE" id="PS50943">
    <property type="entry name" value="HTH_CROC1"/>
    <property type="match status" value="1"/>
</dbReference>
<dbReference type="Pfam" id="PF00931">
    <property type="entry name" value="NB-ARC"/>
    <property type="match status" value="1"/>
</dbReference>
<protein>
    <submittedName>
        <fullName evidence="3">Helix-turn-helix protein</fullName>
    </submittedName>
</protein>
<sequence length="753" mass="80563">MVFDMVMPPHPLRVHRRRLGLSQEELAAATGLSVRSIQSLESGRNRAPRSSTVRLLADALGLAGADRERFTRAMTGDDDEPARDDAPPRPAQLPAELPDFTGREEVADRLAAALRPGARPVVVSISGMAGVGKTSLALHVAHRVRGHYPDGQLYIDLRRAGRAEPYRAAGFFLRALGTPAGAVPTDAEERAALLRSVLAERSVLVLVDDVEHARDVLPLLPGAGPVGLLLTSRKPLPSLPVTLAVDLDLFSAEESVRLLAGVAGTDRAVADPTAAAEVVDACGRLPLAVRLAAVRLAARPAWSMRDLADRLAASDRRLHELGGTEQAVRASFDLSYQALPPHLAEAFRQLAWPRLGEISVDTVAAACDVDAAIAAGIAEDLVDARLLLSPRPGRYRYHDLVRLFAQERSRAADPPEVAARLVRRLVDGYRKTAVAALQTIEELPSPPFRDAAAATGWLTAEGQLIVAAVCLAAELTADVDAEACADLARALGPHLRATGEWDEWQRLADAVRQVAVRDGNRPAALLAGMQLGHLAILRNDYALAGSHLAAATDLARALGDRAAEARTLNLIGLLRFTEASPRPAIVAHRAALALFETLGHTAGVVNSRINLAKCLATQGRGAEGLAVLDEARRLLPPGPEVASVMLRHQTARCLFALRRYADAIEEHEACLELTRRHGLREGSAYVLAELGLTLLAAGQPDTARARLALAVSEFERLGDGNAADTYRVVLGLAQRALGDLEGARRNWRQAIRF</sequence>
<dbReference type="GO" id="GO:0043531">
    <property type="term" value="F:ADP binding"/>
    <property type="evidence" value="ECO:0007669"/>
    <property type="project" value="InterPro"/>
</dbReference>
<feature type="region of interest" description="Disordered" evidence="1">
    <location>
        <begin position="68"/>
        <end position="100"/>
    </location>
</feature>
<dbReference type="InterPro" id="IPR001387">
    <property type="entry name" value="Cro/C1-type_HTH"/>
</dbReference>
<dbReference type="Pfam" id="PF13560">
    <property type="entry name" value="HTH_31"/>
    <property type="match status" value="1"/>
</dbReference>
<evidence type="ECO:0000313" key="3">
    <source>
        <dbReference type="EMBL" id="REG01363.1"/>
    </source>
</evidence>
<dbReference type="AlphaFoldDB" id="A0A3D9ZXR5"/>
<dbReference type="Proteomes" id="UP000256913">
    <property type="component" value="Unassembled WGS sequence"/>
</dbReference>
<dbReference type="InterPro" id="IPR010982">
    <property type="entry name" value="Lambda_DNA-bd_dom_sf"/>
</dbReference>
<dbReference type="OrthoDB" id="7628974at2"/>
<accession>A0A3D9ZXR5</accession>
<dbReference type="GO" id="GO:0003677">
    <property type="term" value="F:DNA binding"/>
    <property type="evidence" value="ECO:0007669"/>
    <property type="project" value="InterPro"/>
</dbReference>
<feature type="domain" description="HTH cro/C1-type" evidence="2">
    <location>
        <begin position="12"/>
        <end position="67"/>
    </location>
</feature>
<evidence type="ECO:0000313" key="4">
    <source>
        <dbReference type="Proteomes" id="UP000256913"/>
    </source>
</evidence>
<proteinExistence type="predicted"/>
<dbReference type="SUPFAM" id="SSF52540">
    <property type="entry name" value="P-loop containing nucleoside triphosphate hydrolases"/>
    <property type="match status" value="1"/>
</dbReference>
<dbReference type="EMBL" id="QUMQ01000001">
    <property type="protein sequence ID" value="REG01363.1"/>
    <property type="molecule type" value="Genomic_DNA"/>
</dbReference>
<dbReference type="InterPro" id="IPR011990">
    <property type="entry name" value="TPR-like_helical_dom_sf"/>
</dbReference>
<dbReference type="PANTHER" id="PTHR47691:SF3">
    <property type="entry name" value="HTH-TYPE TRANSCRIPTIONAL REGULATOR RV0890C-RELATED"/>
    <property type="match status" value="1"/>
</dbReference>
<dbReference type="SUPFAM" id="SSF47413">
    <property type="entry name" value="lambda repressor-like DNA-binding domains"/>
    <property type="match status" value="1"/>
</dbReference>
<dbReference type="SMART" id="SM00382">
    <property type="entry name" value="AAA"/>
    <property type="match status" value="1"/>
</dbReference>
<evidence type="ECO:0000256" key="1">
    <source>
        <dbReference type="SAM" id="MobiDB-lite"/>
    </source>
</evidence>
<keyword evidence="4" id="KW-1185">Reference proteome</keyword>
<dbReference type="PRINTS" id="PR00364">
    <property type="entry name" value="DISEASERSIST"/>
</dbReference>
<dbReference type="Gene3D" id="1.25.40.10">
    <property type="entry name" value="Tetratricopeptide repeat domain"/>
    <property type="match status" value="2"/>
</dbReference>
<dbReference type="SMART" id="SM00530">
    <property type="entry name" value="HTH_XRE"/>
    <property type="match status" value="1"/>
</dbReference>
<dbReference type="Gene3D" id="1.10.260.40">
    <property type="entry name" value="lambda repressor-like DNA-binding domains"/>
    <property type="match status" value="1"/>
</dbReference>
<gene>
    <name evidence="3" type="ORF">DFJ67_7446</name>
</gene>
<dbReference type="InterPro" id="IPR003593">
    <property type="entry name" value="AAA+_ATPase"/>
</dbReference>